<evidence type="ECO:0000313" key="3">
    <source>
        <dbReference type="EMBL" id="THH33977.1"/>
    </source>
</evidence>
<protein>
    <submittedName>
        <fullName evidence="3">Uncharacterized protein</fullName>
    </submittedName>
</protein>
<feature type="region of interest" description="Disordered" evidence="1">
    <location>
        <begin position="1"/>
        <end position="22"/>
    </location>
</feature>
<dbReference type="Proteomes" id="UP000308730">
    <property type="component" value="Unassembled WGS sequence"/>
</dbReference>
<keyword evidence="2" id="KW-0812">Transmembrane</keyword>
<sequence length="128" mass="14091">MTSSRSPRRHGHAYKPPPYKRPPVWSKIPAKELTCRKSTCSTFQDPAYALGCMLAPLFANITHPLGLIILNFVKLILVLVAASGFAFLAPPSVTDISITLGLVGIRLRTCTDTEGWLHVLKHLMLTPQ</sequence>
<keyword evidence="4" id="KW-1185">Reference proteome</keyword>
<comment type="caution">
    <text evidence="3">The sequence shown here is derived from an EMBL/GenBank/DDBJ whole genome shotgun (WGS) entry which is preliminary data.</text>
</comment>
<evidence type="ECO:0000256" key="2">
    <source>
        <dbReference type="SAM" id="Phobius"/>
    </source>
</evidence>
<evidence type="ECO:0000313" key="4">
    <source>
        <dbReference type="Proteomes" id="UP000308730"/>
    </source>
</evidence>
<keyword evidence="2" id="KW-0472">Membrane</keyword>
<dbReference type="AlphaFoldDB" id="A0A4S4N6W3"/>
<reference evidence="3 4" key="1">
    <citation type="submission" date="2019-02" db="EMBL/GenBank/DDBJ databases">
        <title>Genome sequencing of the rare red list fungi Antrodiella citrinella (Flaviporus citrinellus).</title>
        <authorList>
            <person name="Buettner E."/>
            <person name="Kellner H."/>
        </authorList>
    </citation>
    <scope>NUCLEOTIDE SEQUENCE [LARGE SCALE GENOMIC DNA]</scope>
    <source>
        <strain evidence="3 4">DSM 108506</strain>
    </source>
</reference>
<evidence type="ECO:0000256" key="1">
    <source>
        <dbReference type="SAM" id="MobiDB-lite"/>
    </source>
</evidence>
<feature type="compositionally biased region" description="Basic residues" evidence="1">
    <location>
        <begin position="1"/>
        <end position="13"/>
    </location>
</feature>
<feature type="transmembrane region" description="Helical" evidence="2">
    <location>
        <begin position="65"/>
        <end position="89"/>
    </location>
</feature>
<organism evidence="3 4">
    <name type="scientific">Antrodiella citrinella</name>
    <dbReference type="NCBI Taxonomy" id="2447956"/>
    <lineage>
        <taxon>Eukaryota</taxon>
        <taxon>Fungi</taxon>
        <taxon>Dikarya</taxon>
        <taxon>Basidiomycota</taxon>
        <taxon>Agaricomycotina</taxon>
        <taxon>Agaricomycetes</taxon>
        <taxon>Polyporales</taxon>
        <taxon>Steccherinaceae</taxon>
        <taxon>Antrodiella</taxon>
    </lineage>
</organism>
<name>A0A4S4N6W3_9APHY</name>
<accession>A0A4S4N6W3</accession>
<dbReference type="EMBL" id="SGPM01000002">
    <property type="protein sequence ID" value="THH33977.1"/>
    <property type="molecule type" value="Genomic_DNA"/>
</dbReference>
<keyword evidence="2" id="KW-1133">Transmembrane helix</keyword>
<gene>
    <name evidence="3" type="ORF">EUX98_g337</name>
</gene>
<proteinExistence type="predicted"/>